<sequence length="87" mass="10126">MEQLQATEPRSVITRLPNVAERRREVTAEEVHKLVMIKAVCIRSRDAVLRILHEPLDVCWRTGNRDSDKFVMQDDGQRRSNAAWAVR</sequence>
<evidence type="ECO:0000313" key="2">
    <source>
        <dbReference type="Proteomes" id="UP001305414"/>
    </source>
</evidence>
<protein>
    <submittedName>
        <fullName evidence="1">Uncharacterized protein</fullName>
    </submittedName>
</protein>
<keyword evidence="2" id="KW-1185">Reference proteome</keyword>
<name>A0AAN7U6I9_9PEZI</name>
<evidence type="ECO:0000313" key="1">
    <source>
        <dbReference type="EMBL" id="KAK5626440.1"/>
    </source>
</evidence>
<organism evidence="1 2">
    <name type="scientific">Xylaria bambusicola</name>
    <dbReference type="NCBI Taxonomy" id="326684"/>
    <lineage>
        <taxon>Eukaryota</taxon>
        <taxon>Fungi</taxon>
        <taxon>Dikarya</taxon>
        <taxon>Ascomycota</taxon>
        <taxon>Pezizomycotina</taxon>
        <taxon>Sordariomycetes</taxon>
        <taxon>Xylariomycetidae</taxon>
        <taxon>Xylariales</taxon>
        <taxon>Xylariaceae</taxon>
        <taxon>Xylaria</taxon>
    </lineage>
</organism>
<reference evidence="1 2" key="1">
    <citation type="submission" date="2023-10" db="EMBL/GenBank/DDBJ databases">
        <title>Draft genome sequence of Xylaria bambusicola isolate GMP-LS, the root and basal stem rot pathogen of sugarcane in Indonesia.</title>
        <authorList>
            <person name="Selvaraj P."/>
            <person name="Muralishankar V."/>
            <person name="Muruganantham S."/>
            <person name="Sp S."/>
            <person name="Haryani S."/>
            <person name="Lau K.J.X."/>
            <person name="Naqvi N.I."/>
        </authorList>
    </citation>
    <scope>NUCLEOTIDE SEQUENCE [LARGE SCALE GENOMIC DNA]</scope>
    <source>
        <strain evidence="1">GMP-LS</strain>
    </source>
</reference>
<proteinExistence type="predicted"/>
<gene>
    <name evidence="1" type="ORF">RRF57_002155</name>
</gene>
<accession>A0AAN7U6I9</accession>
<comment type="caution">
    <text evidence="1">The sequence shown here is derived from an EMBL/GenBank/DDBJ whole genome shotgun (WGS) entry which is preliminary data.</text>
</comment>
<dbReference type="EMBL" id="JAWHQM010000003">
    <property type="protein sequence ID" value="KAK5626440.1"/>
    <property type="molecule type" value="Genomic_DNA"/>
</dbReference>
<dbReference type="Proteomes" id="UP001305414">
    <property type="component" value="Unassembled WGS sequence"/>
</dbReference>
<dbReference type="AlphaFoldDB" id="A0AAN7U6I9"/>